<dbReference type="Proteomes" id="UP000008549">
    <property type="component" value="Unassembled WGS sequence"/>
</dbReference>
<reference evidence="8 9" key="2">
    <citation type="journal article" date="2011" name="PLoS Genet.">
        <title>Caenorhabditis briggsae recombinant inbred line genotypes reveal inter-strain incompatibility and the evolution of recombination.</title>
        <authorList>
            <person name="Ross J.A."/>
            <person name="Koboldt D.C."/>
            <person name="Staisch J.E."/>
            <person name="Chamberlin H.M."/>
            <person name="Gupta B.P."/>
            <person name="Miller R.D."/>
            <person name="Baird S.E."/>
            <person name="Haag E.S."/>
        </authorList>
    </citation>
    <scope>NUCLEOTIDE SEQUENCE [LARGE SCALE GENOMIC DNA]</scope>
    <source>
        <strain evidence="8 9">AF16</strain>
    </source>
</reference>
<evidence type="ECO:0000256" key="2">
    <source>
        <dbReference type="ARBA" id="ARBA00007365"/>
    </source>
</evidence>
<dbReference type="GO" id="GO:0006457">
    <property type="term" value="P:protein folding"/>
    <property type="evidence" value="ECO:0000318"/>
    <property type="project" value="GO_Central"/>
</dbReference>
<dbReference type="EMBL" id="HE601409">
    <property type="protein sequence ID" value="CAP21702.2"/>
    <property type="molecule type" value="Genomic_DNA"/>
</dbReference>
<dbReference type="GO" id="GO:0005737">
    <property type="term" value="C:cytoplasm"/>
    <property type="evidence" value="ECO:0000318"/>
    <property type="project" value="GO_Central"/>
</dbReference>
<comment type="catalytic activity">
    <reaction evidence="1">
        <text>[protein]-peptidylproline (omega=180) = [protein]-peptidylproline (omega=0)</text>
        <dbReference type="Rhea" id="RHEA:16237"/>
        <dbReference type="Rhea" id="RHEA-COMP:10747"/>
        <dbReference type="Rhea" id="RHEA-COMP:10748"/>
        <dbReference type="ChEBI" id="CHEBI:83833"/>
        <dbReference type="ChEBI" id="CHEBI:83834"/>
        <dbReference type="EC" id="5.2.1.8"/>
    </reaction>
</comment>
<dbReference type="PROSITE" id="PS50072">
    <property type="entry name" value="CSA_PPIASE_2"/>
    <property type="match status" value="1"/>
</dbReference>
<keyword evidence="9" id="KW-1185">Reference proteome</keyword>
<keyword evidence="5" id="KW-0413">Isomerase</keyword>
<dbReference type="InterPro" id="IPR002130">
    <property type="entry name" value="Cyclophilin-type_PPIase_dom"/>
</dbReference>
<dbReference type="SUPFAM" id="SSF50891">
    <property type="entry name" value="Cyclophilin-like"/>
    <property type="match status" value="1"/>
</dbReference>
<feature type="region of interest" description="Disordered" evidence="6">
    <location>
        <begin position="331"/>
        <end position="457"/>
    </location>
</feature>
<dbReference type="PANTHER" id="PTHR11071:SF427">
    <property type="entry name" value="PEPTIDYL-PROLYL CIS-TRANS ISOMERASE 8"/>
    <property type="match status" value="1"/>
</dbReference>
<sequence length="457" mass="52693">MSSREGRGNKRTFFDITINGEPAGRIVFALYNHSCPSTAENFRALCTGELGQLYGHNASYQGSIFHRCIKGFMIQGGDLTHKNGQGGFSIYGRTFDDENLSLPHNKPFLLSMANRGPDTNGSQFFITTEKVPHLDGKHVVFGEVVKGFDVVKRIEKVETEEEDMPVQRVTIAHCGEMVRKSDVMASDKKKKQDEQGAEPEPVGCKMDDEPKTVNWLMRRSRSRTPEDSKKSKKDRERGGNRGDRRRHDRQRDRYGRERRSRSRSGSRDRHRDRERNRVPDERRSGKRPVSIPISKADCEVNKYERELGDCQEILVITNKDGIKVRGRGKLTFMGSRDRSTTPPHWKREESKKLTLEEHQKRQEEMEERKRLRAEREKEDVERKEREEKEAMERAAQRELERQEEEEARKRSRSNSPQSPRVKQELMSQRQESKAESNSSRSSSSSSGSSSSSDSDSD</sequence>
<dbReference type="FunFam" id="2.40.100.10:FF:000022">
    <property type="entry name" value="Peptidyl-prolyl cis-trans isomerase CYP95"/>
    <property type="match status" value="1"/>
</dbReference>
<dbReference type="eggNOG" id="KOG0546">
    <property type="taxonomic scope" value="Eukaryota"/>
</dbReference>
<dbReference type="HOGENOM" id="CLU_012062_33_3_1"/>
<evidence type="ECO:0000256" key="6">
    <source>
        <dbReference type="SAM" id="MobiDB-lite"/>
    </source>
</evidence>
<dbReference type="OMA" id="HWKKEES"/>
<evidence type="ECO:0000256" key="3">
    <source>
        <dbReference type="ARBA" id="ARBA00013194"/>
    </source>
</evidence>
<evidence type="ECO:0000313" key="10">
    <source>
        <dbReference type="WormBase" id="CBG00248"/>
    </source>
</evidence>
<dbReference type="PANTHER" id="PTHR11071">
    <property type="entry name" value="PEPTIDYL-PROLYL CIS-TRANS ISOMERASE"/>
    <property type="match status" value="1"/>
</dbReference>
<dbReference type="InterPro" id="IPR029000">
    <property type="entry name" value="Cyclophilin-like_dom_sf"/>
</dbReference>
<evidence type="ECO:0000313" key="8">
    <source>
        <dbReference type="EMBL" id="CAP21702.2"/>
    </source>
</evidence>
<comment type="similarity">
    <text evidence="2">Belongs to the cyclophilin-type PPIase family.</text>
</comment>
<dbReference type="Gene3D" id="2.40.100.10">
    <property type="entry name" value="Cyclophilin-like"/>
    <property type="match status" value="1"/>
</dbReference>
<dbReference type="GO" id="GO:0016018">
    <property type="term" value="F:cyclosporin A binding"/>
    <property type="evidence" value="ECO:0000318"/>
    <property type="project" value="GO_Central"/>
</dbReference>
<reference evidence="8 9" key="1">
    <citation type="journal article" date="2003" name="PLoS Biol.">
        <title>The genome sequence of Caenorhabditis briggsae: a platform for comparative genomics.</title>
        <authorList>
            <person name="Stein L.D."/>
            <person name="Bao Z."/>
            <person name="Blasiar D."/>
            <person name="Blumenthal T."/>
            <person name="Brent M.R."/>
            <person name="Chen N."/>
            <person name="Chinwalla A."/>
            <person name="Clarke L."/>
            <person name="Clee C."/>
            <person name="Coghlan A."/>
            <person name="Coulson A."/>
            <person name="D'Eustachio P."/>
            <person name="Fitch D.H."/>
            <person name="Fulton L.A."/>
            <person name="Fulton R.E."/>
            <person name="Griffiths-Jones S."/>
            <person name="Harris T.W."/>
            <person name="Hillier L.W."/>
            <person name="Kamath R."/>
            <person name="Kuwabara P.E."/>
            <person name="Mardis E.R."/>
            <person name="Marra M.A."/>
            <person name="Miner T.L."/>
            <person name="Minx P."/>
            <person name="Mullikin J.C."/>
            <person name="Plumb R.W."/>
            <person name="Rogers J."/>
            <person name="Schein J.E."/>
            <person name="Sohrmann M."/>
            <person name="Spieth J."/>
            <person name="Stajich J.E."/>
            <person name="Wei C."/>
            <person name="Willey D."/>
            <person name="Wilson R.K."/>
            <person name="Durbin R."/>
            <person name="Waterston R.H."/>
        </authorList>
    </citation>
    <scope>NUCLEOTIDE SEQUENCE [LARGE SCALE GENOMIC DNA]</scope>
    <source>
        <strain evidence="8 9">AF16</strain>
    </source>
</reference>
<dbReference type="Pfam" id="PF00160">
    <property type="entry name" value="Pro_isomerase"/>
    <property type="match status" value="1"/>
</dbReference>
<feature type="compositionally biased region" description="Basic and acidic residues" evidence="6">
    <location>
        <begin position="335"/>
        <end position="400"/>
    </location>
</feature>
<keyword evidence="4" id="KW-0697">Rotamase</keyword>
<feature type="compositionally biased region" description="Basic and acidic residues" evidence="6">
    <location>
        <begin position="181"/>
        <end position="194"/>
    </location>
</feature>
<evidence type="ECO:0000259" key="7">
    <source>
        <dbReference type="PROSITE" id="PS50072"/>
    </source>
</evidence>
<evidence type="ECO:0000313" key="9">
    <source>
        <dbReference type="Proteomes" id="UP000008549"/>
    </source>
</evidence>
<dbReference type="STRING" id="6238.A8WMJ7"/>
<protein>
    <recommendedName>
        <fullName evidence="3">peptidylprolyl isomerase</fullName>
        <ecNumber evidence="3">5.2.1.8</ecNumber>
    </recommendedName>
</protein>
<dbReference type="GO" id="GO:0071013">
    <property type="term" value="C:catalytic step 2 spliceosome"/>
    <property type="evidence" value="ECO:0000318"/>
    <property type="project" value="GO_Central"/>
</dbReference>
<organism evidence="8 9">
    <name type="scientific">Caenorhabditis briggsae</name>
    <dbReference type="NCBI Taxonomy" id="6238"/>
    <lineage>
        <taxon>Eukaryota</taxon>
        <taxon>Metazoa</taxon>
        <taxon>Ecdysozoa</taxon>
        <taxon>Nematoda</taxon>
        <taxon>Chromadorea</taxon>
        <taxon>Rhabditida</taxon>
        <taxon>Rhabditina</taxon>
        <taxon>Rhabditomorpha</taxon>
        <taxon>Rhabditoidea</taxon>
        <taxon>Rhabditidae</taxon>
        <taxon>Peloderinae</taxon>
        <taxon>Caenorhabditis</taxon>
    </lineage>
</organism>
<dbReference type="InParanoid" id="A8WMJ7"/>
<feature type="region of interest" description="Disordered" evidence="6">
    <location>
        <begin position="181"/>
        <end position="294"/>
    </location>
</feature>
<feature type="compositionally biased region" description="Low complexity" evidence="6">
    <location>
        <begin position="436"/>
        <end position="457"/>
    </location>
</feature>
<dbReference type="GO" id="GO:0003755">
    <property type="term" value="F:peptidyl-prolyl cis-trans isomerase activity"/>
    <property type="evidence" value="ECO:0000318"/>
    <property type="project" value="GO_Central"/>
</dbReference>
<gene>
    <name evidence="10" type="primary">cyn-8</name>
    <name evidence="8" type="synonym">Cbr-cyn-8</name>
    <name evidence="10" type="ORF">CBG00248</name>
    <name evidence="8" type="ORF">CBG_00248</name>
</gene>
<accession>A8WMJ7</accession>
<feature type="domain" description="PPIase cyclophilin-type" evidence="7">
    <location>
        <begin position="13"/>
        <end position="176"/>
    </location>
</feature>
<dbReference type="AlphaFoldDB" id="A8WMJ7"/>
<dbReference type="EC" id="5.2.1.8" evidence="3"/>
<dbReference type="FunCoup" id="A8WMJ7">
    <property type="interactions" value="527"/>
</dbReference>
<feature type="compositionally biased region" description="Basic and acidic residues" evidence="6">
    <location>
        <begin position="265"/>
        <end position="283"/>
    </location>
</feature>
<dbReference type="WormBase" id="CBG00248">
    <property type="protein sequence ID" value="CBP41763"/>
    <property type="gene ID" value="WBGene00023677"/>
    <property type="gene designation" value="Cbr-cyn-8"/>
</dbReference>
<name>A8WMJ7_CAEBR</name>
<feature type="compositionally biased region" description="Basic and acidic residues" evidence="6">
    <location>
        <begin position="223"/>
        <end position="242"/>
    </location>
</feature>
<dbReference type="PRINTS" id="PR00153">
    <property type="entry name" value="CSAPPISMRASE"/>
</dbReference>
<proteinExistence type="inferred from homology"/>
<evidence type="ECO:0000256" key="4">
    <source>
        <dbReference type="ARBA" id="ARBA00023110"/>
    </source>
</evidence>
<evidence type="ECO:0000256" key="1">
    <source>
        <dbReference type="ARBA" id="ARBA00000971"/>
    </source>
</evidence>
<feature type="compositionally biased region" description="Polar residues" evidence="6">
    <location>
        <begin position="413"/>
        <end position="429"/>
    </location>
</feature>
<evidence type="ECO:0000256" key="5">
    <source>
        <dbReference type="ARBA" id="ARBA00023235"/>
    </source>
</evidence>